<dbReference type="Gene3D" id="3.40.190.10">
    <property type="entry name" value="Periplasmic binding protein-like II"/>
    <property type="match status" value="2"/>
</dbReference>
<dbReference type="CDD" id="cd08423">
    <property type="entry name" value="PBP2_LTTR_like_6"/>
    <property type="match status" value="1"/>
</dbReference>
<evidence type="ECO:0000256" key="3">
    <source>
        <dbReference type="ARBA" id="ARBA00023125"/>
    </source>
</evidence>
<dbReference type="InterPro" id="IPR036390">
    <property type="entry name" value="WH_DNA-bd_sf"/>
</dbReference>
<dbReference type="InterPro" id="IPR000847">
    <property type="entry name" value="LysR_HTH_N"/>
</dbReference>
<dbReference type="GO" id="GO:0003677">
    <property type="term" value="F:DNA binding"/>
    <property type="evidence" value="ECO:0007669"/>
    <property type="project" value="UniProtKB-KW"/>
</dbReference>
<dbReference type="AlphaFoldDB" id="A0A9D2C8T1"/>
<gene>
    <name evidence="6" type="ORF">H9830_04675</name>
</gene>
<evidence type="ECO:0000256" key="2">
    <source>
        <dbReference type="ARBA" id="ARBA00023015"/>
    </source>
</evidence>
<dbReference type="PRINTS" id="PR00039">
    <property type="entry name" value="HTHLYSR"/>
</dbReference>
<dbReference type="SUPFAM" id="SSF46785">
    <property type="entry name" value="Winged helix' DNA-binding domain"/>
    <property type="match status" value="1"/>
</dbReference>
<dbReference type="CDD" id="cd00090">
    <property type="entry name" value="HTH_ARSR"/>
    <property type="match status" value="1"/>
</dbReference>
<dbReference type="GO" id="GO:0003700">
    <property type="term" value="F:DNA-binding transcription factor activity"/>
    <property type="evidence" value="ECO:0007669"/>
    <property type="project" value="InterPro"/>
</dbReference>
<feature type="domain" description="HTH lysR-type" evidence="5">
    <location>
        <begin position="3"/>
        <end position="60"/>
    </location>
</feature>
<dbReference type="GO" id="GO:0032993">
    <property type="term" value="C:protein-DNA complex"/>
    <property type="evidence" value="ECO:0007669"/>
    <property type="project" value="TreeGrafter"/>
</dbReference>
<comment type="caution">
    <text evidence="6">The sequence shown here is derived from an EMBL/GenBank/DDBJ whole genome shotgun (WGS) entry which is preliminary data.</text>
</comment>
<dbReference type="EMBL" id="DXDC01000134">
    <property type="protein sequence ID" value="HIY65552.1"/>
    <property type="molecule type" value="Genomic_DNA"/>
</dbReference>
<dbReference type="Pfam" id="PF03466">
    <property type="entry name" value="LysR_substrate"/>
    <property type="match status" value="1"/>
</dbReference>
<organism evidence="6 7">
    <name type="scientific">Candidatus Agrococcus pullicola</name>
    <dbReference type="NCBI Taxonomy" id="2838429"/>
    <lineage>
        <taxon>Bacteria</taxon>
        <taxon>Bacillati</taxon>
        <taxon>Actinomycetota</taxon>
        <taxon>Actinomycetes</taxon>
        <taxon>Micrococcales</taxon>
        <taxon>Microbacteriaceae</taxon>
        <taxon>Agrococcus</taxon>
    </lineage>
</organism>
<proteinExistence type="inferred from homology"/>
<dbReference type="InterPro" id="IPR036388">
    <property type="entry name" value="WH-like_DNA-bd_sf"/>
</dbReference>
<reference evidence="6" key="2">
    <citation type="submission" date="2021-04" db="EMBL/GenBank/DDBJ databases">
        <authorList>
            <person name="Gilroy R."/>
        </authorList>
    </citation>
    <scope>NUCLEOTIDE SEQUENCE</scope>
    <source>
        <strain evidence="6">ChiGjej1B1-98</strain>
    </source>
</reference>
<evidence type="ECO:0000313" key="6">
    <source>
        <dbReference type="EMBL" id="HIY65552.1"/>
    </source>
</evidence>
<accession>A0A9D2C8T1</accession>
<evidence type="ECO:0000259" key="5">
    <source>
        <dbReference type="PROSITE" id="PS50931"/>
    </source>
</evidence>
<comment type="similarity">
    <text evidence="1">Belongs to the LysR transcriptional regulatory family.</text>
</comment>
<dbReference type="PROSITE" id="PS50931">
    <property type="entry name" value="HTH_LYSR"/>
    <property type="match status" value="1"/>
</dbReference>
<keyword evidence="4" id="KW-0804">Transcription</keyword>
<sequence>MKLDPRRVLIFRSVARAGSVSAAARELGWTQPAVSQHLKSLEEEVGTPLFVRYASGVVMNEAGERLLRYADSIAASLQSAESDLEELVSGAGTVRLAAFPSAMADLVPAVIGAIAEQAPAIRVKVIELEPPEALAAIAASDVDLALVFEYPDSKDDVSLATVDLGTDPSFVILPLDHPLAEGHSVPLDALSDEQWVAGCPRCRAHLESLAKESGFVPSVQHETDDFHAAQALVARTGAVTLLPGLGLKVHQRRDVVSLPVEGDRGRMLMLRHRAGAERVPAVGHVVNVIRELAPSYVSAP</sequence>
<evidence type="ECO:0000313" key="7">
    <source>
        <dbReference type="Proteomes" id="UP000824005"/>
    </source>
</evidence>
<keyword evidence="2" id="KW-0805">Transcription regulation</keyword>
<dbReference type="PANTHER" id="PTHR30346:SF29">
    <property type="entry name" value="LYSR SUBSTRATE-BINDING"/>
    <property type="match status" value="1"/>
</dbReference>
<dbReference type="Gene3D" id="1.10.10.10">
    <property type="entry name" value="Winged helix-like DNA-binding domain superfamily/Winged helix DNA-binding domain"/>
    <property type="match status" value="1"/>
</dbReference>
<dbReference type="InterPro" id="IPR011991">
    <property type="entry name" value="ArsR-like_HTH"/>
</dbReference>
<dbReference type="SUPFAM" id="SSF53850">
    <property type="entry name" value="Periplasmic binding protein-like II"/>
    <property type="match status" value="1"/>
</dbReference>
<protein>
    <submittedName>
        <fullName evidence="6">LysR family transcriptional regulator</fullName>
    </submittedName>
</protein>
<dbReference type="InterPro" id="IPR005119">
    <property type="entry name" value="LysR_subst-bd"/>
</dbReference>
<dbReference type="Proteomes" id="UP000824005">
    <property type="component" value="Unassembled WGS sequence"/>
</dbReference>
<keyword evidence="3" id="KW-0238">DNA-binding</keyword>
<evidence type="ECO:0000256" key="1">
    <source>
        <dbReference type="ARBA" id="ARBA00009437"/>
    </source>
</evidence>
<dbReference type="PANTHER" id="PTHR30346">
    <property type="entry name" value="TRANSCRIPTIONAL DUAL REGULATOR HCAR-RELATED"/>
    <property type="match status" value="1"/>
</dbReference>
<evidence type="ECO:0000256" key="4">
    <source>
        <dbReference type="ARBA" id="ARBA00023163"/>
    </source>
</evidence>
<name>A0A9D2C8T1_9MICO</name>
<reference evidence="6" key="1">
    <citation type="journal article" date="2021" name="PeerJ">
        <title>Extensive microbial diversity within the chicken gut microbiome revealed by metagenomics and culture.</title>
        <authorList>
            <person name="Gilroy R."/>
            <person name="Ravi A."/>
            <person name="Getino M."/>
            <person name="Pursley I."/>
            <person name="Horton D.L."/>
            <person name="Alikhan N.F."/>
            <person name="Baker D."/>
            <person name="Gharbi K."/>
            <person name="Hall N."/>
            <person name="Watson M."/>
            <person name="Adriaenssens E.M."/>
            <person name="Foster-Nyarko E."/>
            <person name="Jarju S."/>
            <person name="Secka A."/>
            <person name="Antonio M."/>
            <person name="Oren A."/>
            <person name="Chaudhuri R.R."/>
            <person name="La Ragione R."/>
            <person name="Hildebrand F."/>
            <person name="Pallen M.J."/>
        </authorList>
    </citation>
    <scope>NUCLEOTIDE SEQUENCE</scope>
    <source>
        <strain evidence="6">ChiGjej1B1-98</strain>
    </source>
</reference>
<dbReference type="Pfam" id="PF00126">
    <property type="entry name" value="HTH_1"/>
    <property type="match status" value="1"/>
</dbReference>